<reference evidence="1 2" key="1">
    <citation type="journal article" date="2019" name="G3 (Bethesda)">
        <title>Sequencing of a Wild Apple (Malus baccata) Genome Unravels the Differences Between Cultivated and Wild Apple Species Regarding Disease Resistance and Cold Tolerance.</title>
        <authorList>
            <person name="Chen X."/>
        </authorList>
    </citation>
    <scope>NUCLEOTIDE SEQUENCE [LARGE SCALE GENOMIC DNA]</scope>
    <source>
        <strain evidence="2">cv. Shandingzi</strain>
        <tissue evidence="1">Leaves</tissue>
    </source>
</reference>
<organism evidence="1 2">
    <name type="scientific">Malus baccata</name>
    <name type="common">Siberian crab apple</name>
    <name type="synonym">Pyrus baccata</name>
    <dbReference type="NCBI Taxonomy" id="106549"/>
    <lineage>
        <taxon>Eukaryota</taxon>
        <taxon>Viridiplantae</taxon>
        <taxon>Streptophyta</taxon>
        <taxon>Embryophyta</taxon>
        <taxon>Tracheophyta</taxon>
        <taxon>Spermatophyta</taxon>
        <taxon>Magnoliopsida</taxon>
        <taxon>eudicotyledons</taxon>
        <taxon>Gunneridae</taxon>
        <taxon>Pentapetalae</taxon>
        <taxon>rosids</taxon>
        <taxon>fabids</taxon>
        <taxon>Rosales</taxon>
        <taxon>Rosaceae</taxon>
        <taxon>Amygdaloideae</taxon>
        <taxon>Maleae</taxon>
        <taxon>Malus</taxon>
    </lineage>
</organism>
<gene>
    <name evidence="1" type="ORF">C1H46_014932</name>
</gene>
<dbReference type="Proteomes" id="UP000315295">
    <property type="component" value="Unassembled WGS sequence"/>
</dbReference>
<evidence type="ECO:0000313" key="2">
    <source>
        <dbReference type="Proteomes" id="UP000315295"/>
    </source>
</evidence>
<evidence type="ECO:0000313" key="1">
    <source>
        <dbReference type="EMBL" id="TQD99458.1"/>
    </source>
</evidence>
<name>A0A540MKZ7_MALBA</name>
<dbReference type="AlphaFoldDB" id="A0A540MKZ7"/>
<dbReference type="EMBL" id="VIEB01000235">
    <property type="protein sequence ID" value="TQD99458.1"/>
    <property type="molecule type" value="Genomic_DNA"/>
</dbReference>
<accession>A0A540MKZ7</accession>
<comment type="caution">
    <text evidence="1">The sequence shown here is derived from an EMBL/GenBank/DDBJ whole genome shotgun (WGS) entry which is preliminary data.</text>
</comment>
<protein>
    <submittedName>
        <fullName evidence="1">Uncharacterized protein</fullName>
    </submittedName>
</protein>
<proteinExistence type="predicted"/>
<keyword evidence="2" id="KW-1185">Reference proteome</keyword>
<sequence>MAIDLQILLNNISLRRNGNRPSYSSKSVNVLLTLLAIGLSEVKHKREMAIGLSIPTNKKQLSDSFILRQSTLREYSIQSQRTQLTDNLLDNIKSRQSALGKYNQQFYSN</sequence>